<gene>
    <name evidence="2" type="ORF">AYR63_02715</name>
</gene>
<dbReference type="SUPFAM" id="SSF51695">
    <property type="entry name" value="PLC-like phosphodiesterases"/>
    <property type="match status" value="1"/>
</dbReference>
<protein>
    <recommendedName>
        <fullName evidence="1">GP-PDE domain-containing protein</fullName>
    </recommendedName>
</protein>
<sequence>MSELDPKKFTHILVGVDDSPDAQLAFRYAMNRAKSDDAELTITSILESEDMNVYQALSKDFVHGKRDELQKHLEEYRQLALRFGIKKVNTAVSEGDPGETIVKEIIPALKPDLLVIGSLAKTGLRKRFGSQAAYMAKYAPHFSDGRSLMIKKQAFDPSTKRVFAHRGMSQLAPENTLAAFHKVKESGVHWLETDLDLTADGQIVILHDESIDRTTDKKGAIHELTLAEVETADAGSWFGSEFTGQRIPTLPQLIDLINADGLNVNFELKPYLGRDERATTLIEGFAKELKRVSPQSQVIVSSFNATMLKQFKALSPDTPTAMLFKRTQSKQDWAAIATDTGSKIIHPDVRGLTRARVEKLKKAGFELNVWTVNSLKAAYHLFDWGVDGVFTDISHRFPEAYKRQ</sequence>
<dbReference type="GO" id="GO:0006629">
    <property type="term" value="P:lipid metabolic process"/>
    <property type="evidence" value="ECO:0007669"/>
    <property type="project" value="InterPro"/>
</dbReference>
<dbReference type="CDD" id="cd00293">
    <property type="entry name" value="USP-like"/>
    <property type="match status" value="1"/>
</dbReference>
<dbReference type="SUPFAM" id="SSF52402">
    <property type="entry name" value="Adenine nucleotide alpha hydrolases-like"/>
    <property type="match status" value="1"/>
</dbReference>
<dbReference type="EMBL" id="CP014924">
    <property type="protein sequence ID" value="ANZ66161.1"/>
    <property type="molecule type" value="Genomic_DNA"/>
</dbReference>
<dbReference type="AlphaFoldDB" id="A0A1B2IVV9"/>
<dbReference type="InterPro" id="IPR030395">
    <property type="entry name" value="GP_PDE_dom"/>
</dbReference>
<keyword evidence="3" id="KW-1185">Reference proteome</keyword>
<evidence type="ECO:0000313" key="3">
    <source>
        <dbReference type="Proteomes" id="UP000093267"/>
    </source>
</evidence>
<evidence type="ECO:0000259" key="1">
    <source>
        <dbReference type="PROSITE" id="PS51704"/>
    </source>
</evidence>
<dbReference type="Proteomes" id="UP000093267">
    <property type="component" value="Chromosome"/>
</dbReference>
<dbReference type="PROSITE" id="PS51704">
    <property type="entry name" value="GP_PDE"/>
    <property type="match status" value="1"/>
</dbReference>
<dbReference type="InterPro" id="IPR017946">
    <property type="entry name" value="PLC-like_Pdiesterase_TIM-brl"/>
</dbReference>
<dbReference type="STRING" id="240427.AYR62_00240"/>
<dbReference type="InterPro" id="IPR006016">
    <property type="entry name" value="UspA"/>
</dbReference>
<proteinExistence type="predicted"/>
<feature type="domain" description="GP-PDE" evidence="1">
    <location>
        <begin position="160"/>
        <end position="401"/>
    </location>
</feature>
<dbReference type="GO" id="GO:0008081">
    <property type="term" value="F:phosphoric diester hydrolase activity"/>
    <property type="evidence" value="ECO:0007669"/>
    <property type="project" value="InterPro"/>
</dbReference>
<name>A0A1B2IVV9_9LACO</name>
<dbReference type="PANTHER" id="PTHR46211">
    <property type="entry name" value="GLYCEROPHOSPHORYL DIESTER PHOSPHODIESTERASE"/>
    <property type="match status" value="1"/>
</dbReference>
<dbReference type="PANTHER" id="PTHR46211:SF1">
    <property type="entry name" value="GLYCEROPHOSPHODIESTER PHOSPHODIESTERASE, CYTOPLASMIC"/>
    <property type="match status" value="1"/>
</dbReference>
<organism evidence="2 3">
    <name type="scientific">Secundilactobacillus paracollinoides</name>
    <dbReference type="NCBI Taxonomy" id="240427"/>
    <lineage>
        <taxon>Bacteria</taxon>
        <taxon>Bacillati</taxon>
        <taxon>Bacillota</taxon>
        <taxon>Bacilli</taxon>
        <taxon>Lactobacillales</taxon>
        <taxon>Lactobacillaceae</taxon>
        <taxon>Secundilactobacillus</taxon>
    </lineage>
</organism>
<dbReference type="Pfam" id="PF00582">
    <property type="entry name" value="Usp"/>
    <property type="match status" value="1"/>
</dbReference>
<dbReference type="InterPro" id="IPR014729">
    <property type="entry name" value="Rossmann-like_a/b/a_fold"/>
</dbReference>
<dbReference type="Gene3D" id="3.40.50.620">
    <property type="entry name" value="HUPs"/>
    <property type="match status" value="1"/>
</dbReference>
<dbReference type="Gene3D" id="3.20.20.190">
    <property type="entry name" value="Phosphatidylinositol (PI) phosphodiesterase"/>
    <property type="match status" value="1"/>
</dbReference>
<evidence type="ECO:0000313" key="2">
    <source>
        <dbReference type="EMBL" id="ANZ66161.1"/>
    </source>
</evidence>
<dbReference type="Pfam" id="PF03009">
    <property type="entry name" value="GDPD"/>
    <property type="match status" value="1"/>
</dbReference>
<accession>A0A1B2IVV9</accession>
<reference evidence="2 3" key="1">
    <citation type="submission" date="2016-03" db="EMBL/GenBank/DDBJ databases">
        <title>Pediococcus and Lactobacillus from brewery environment - whole genome sequencing and assembly.</title>
        <authorList>
            <person name="Behr J."/>
            <person name="Geissler A.J."/>
            <person name="Vogel R.F."/>
        </authorList>
    </citation>
    <scope>NUCLEOTIDE SEQUENCE [LARGE SCALE GENOMIC DNA]</scope>
    <source>
        <strain evidence="2 3">TMW 1.1995</strain>
    </source>
</reference>